<dbReference type="STRING" id="649349.Lbys_0493"/>
<dbReference type="KEGG" id="lby:Lbys_0493"/>
<dbReference type="Proteomes" id="UP000007435">
    <property type="component" value="Chromosome"/>
</dbReference>
<evidence type="ECO:0000313" key="2">
    <source>
        <dbReference type="EMBL" id="ADQ16267.1"/>
    </source>
</evidence>
<dbReference type="PANTHER" id="PTHR43245:SF58">
    <property type="entry name" value="BLL5923 PROTEIN"/>
    <property type="match status" value="1"/>
</dbReference>
<dbReference type="Pfam" id="PF01370">
    <property type="entry name" value="Epimerase"/>
    <property type="match status" value="1"/>
</dbReference>
<dbReference type="PANTHER" id="PTHR43245">
    <property type="entry name" value="BIFUNCTIONAL POLYMYXIN RESISTANCE PROTEIN ARNA"/>
    <property type="match status" value="1"/>
</dbReference>
<protein>
    <submittedName>
        <fullName evidence="2">NAD-dependent epimerase/dehydratase</fullName>
    </submittedName>
</protein>
<dbReference type="RefSeq" id="WP_013407321.1">
    <property type="nucleotide sequence ID" value="NC_014655.1"/>
</dbReference>
<dbReference type="AlphaFoldDB" id="E4RXC2"/>
<sequence length="324" mass="36500">MKKKVLITGASGFLGFHLIQEAMERGYEVYGAVRQNSHTEHLPCKLISLPYEDEQALQSLLQEKRFDYIVHAAAMTRAKRPEDYYKVNVQYSLSLAKAASLCSATKSFLFVGSLAAIGPVGYSSAPITENFPKNPVTGYGRSKREAEEELIKIPSLPLKIVRPTAIYGPREKDLEVLVNTILSGWDAYIGHKPQKLSFIHGRDAARAIWDLSELEGKGPVDFNLTDGNVYTRYDFADAIKKITGKKAIRLHLPTGLVKLTAGLLEFLYKNSEKLPVLYKERLHELTAESWEVDISRLREHTAFEPKYDLISGLEDTLKWKQKGQ</sequence>
<gene>
    <name evidence="2" type="ordered locus">Lbys_0493</name>
</gene>
<dbReference type="HOGENOM" id="CLU_007383_6_1_10"/>
<dbReference type="InterPro" id="IPR050177">
    <property type="entry name" value="Lipid_A_modif_metabolic_enz"/>
</dbReference>
<reference key="1">
    <citation type="submission" date="2010-11" db="EMBL/GenBank/DDBJ databases">
        <title>The complete genome of Leadbetterella byssophila DSM 17132.</title>
        <authorList>
            <consortium name="US DOE Joint Genome Institute (JGI-PGF)"/>
            <person name="Lucas S."/>
            <person name="Copeland A."/>
            <person name="Lapidus A."/>
            <person name="Glavina del Rio T."/>
            <person name="Dalin E."/>
            <person name="Tice H."/>
            <person name="Bruce D."/>
            <person name="Goodwin L."/>
            <person name="Pitluck S."/>
            <person name="Kyrpides N."/>
            <person name="Mavromatis K."/>
            <person name="Ivanova N."/>
            <person name="Teshima H."/>
            <person name="Brettin T."/>
            <person name="Detter J.C."/>
            <person name="Han C."/>
            <person name="Tapia R."/>
            <person name="Land M."/>
            <person name="Hauser L."/>
            <person name="Markowitz V."/>
            <person name="Cheng J.-F."/>
            <person name="Hugenholtz P."/>
            <person name="Woyke T."/>
            <person name="Wu D."/>
            <person name="Tindall B."/>
            <person name="Pomrenke H.G."/>
            <person name="Brambilla E."/>
            <person name="Klenk H.-P."/>
            <person name="Eisen J.A."/>
        </authorList>
    </citation>
    <scope>NUCLEOTIDE SEQUENCE [LARGE SCALE GENOMIC DNA]</scope>
    <source>
        <strain>DSM 17132</strain>
    </source>
</reference>
<name>E4RXC2_LEAB4</name>
<evidence type="ECO:0000259" key="1">
    <source>
        <dbReference type="Pfam" id="PF01370"/>
    </source>
</evidence>
<dbReference type="SUPFAM" id="SSF51735">
    <property type="entry name" value="NAD(P)-binding Rossmann-fold domains"/>
    <property type="match status" value="1"/>
</dbReference>
<accession>E4RXC2</accession>
<dbReference type="InterPro" id="IPR036291">
    <property type="entry name" value="NAD(P)-bd_dom_sf"/>
</dbReference>
<reference evidence="2 3" key="2">
    <citation type="journal article" date="2011" name="Stand. Genomic Sci.">
        <title>Complete genome sequence of Leadbetterella byssophila type strain (4M15).</title>
        <authorList>
            <person name="Abt B."/>
            <person name="Teshima H."/>
            <person name="Lucas S."/>
            <person name="Lapidus A."/>
            <person name="Del Rio T.G."/>
            <person name="Nolan M."/>
            <person name="Tice H."/>
            <person name="Cheng J.F."/>
            <person name="Pitluck S."/>
            <person name="Liolios K."/>
            <person name="Pagani I."/>
            <person name="Ivanova N."/>
            <person name="Mavromatis K."/>
            <person name="Pati A."/>
            <person name="Tapia R."/>
            <person name="Han C."/>
            <person name="Goodwin L."/>
            <person name="Chen A."/>
            <person name="Palaniappan K."/>
            <person name="Land M."/>
            <person name="Hauser L."/>
            <person name="Chang Y.J."/>
            <person name="Jeffries C.D."/>
            <person name="Rohde M."/>
            <person name="Goker M."/>
            <person name="Tindall B.J."/>
            <person name="Detter J.C."/>
            <person name="Woyke T."/>
            <person name="Bristow J."/>
            <person name="Eisen J.A."/>
            <person name="Markowitz V."/>
            <person name="Hugenholtz P."/>
            <person name="Klenk H.P."/>
            <person name="Kyrpides N.C."/>
        </authorList>
    </citation>
    <scope>NUCLEOTIDE SEQUENCE [LARGE SCALE GENOMIC DNA]</scope>
    <source>
        <strain evidence="3">DSM 17132 / JCM 16389 / KACC 11308 / NBRC 106382 / 4M15</strain>
    </source>
</reference>
<evidence type="ECO:0000313" key="3">
    <source>
        <dbReference type="Proteomes" id="UP000007435"/>
    </source>
</evidence>
<keyword evidence="3" id="KW-1185">Reference proteome</keyword>
<feature type="domain" description="NAD-dependent epimerase/dehydratase" evidence="1">
    <location>
        <begin position="5"/>
        <end position="223"/>
    </location>
</feature>
<dbReference type="EMBL" id="CP002305">
    <property type="protein sequence ID" value="ADQ16267.1"/>
    <property type="molecule type" value="Genomic_DNA"/>
</dbReference>
<dbReference type="InterPro" id="IPR001509">
    <property type="entry name" value="Epimerase_deHydtase"/>
</dbReference>
<organism evidence="2 3">
    <name type="scientific">Leadbetterella byssophila (strain DSM 17132 / JCM 16389 / KACC 11308 / NBRC 106382 / 4M15)</name>
    <dbReference type="NCBI Taxonomy" id="649349"/>
    <lineage>
        <taxon>Bacteria</taxon>
        <taxon>Pseudomonadati</taxon>
        <taxon>Bacteroidota</taxon>
        <taxon>Cytophagia</taxon>
        <taxon>Cytophagales</taxon>
        <taxon>Leadbetterellaceae</taxon>
        <taxon>Leadbetterella</taxon>
    </lineage>
</organism>
<proteinExistence type="predicted"/>
<dbReference type="eggNOG" id="COG0451">
    <property type="taxonomic scope" value="Bacteria"/>
</dbReference>
<dbReference type="Gene3D" id="3.40.50.720">
    <property type="entry name" value="NAD(P)-binding Rossmann-like Domain"/>
    <property type="match status" value="1"/>
</dbReference>
<dbReference type="OrthoDB" id="1490291at2"/>